<organism evidence="1 2">
    <name type="scientific">Novosphingobium clariflavum</name>
    <dbReference type="NCBI Taxonomy" id="2029884"/>
    <lineage>
        <taxon>Bacteria</taxon>
        <taxon>Pseudomonadati</taxon>
        <taxon>Pseudomonadota</taxon>
        <taxon>Alphaproteobacteria</taxon>
        <taxon>Sphingomonadales</taxon>
        <taxon>Sphingomonadaceae</taxon>
        <taxon>Novosphingobium</taxon>
    </lineage>
</organism>
<dbReference type="SUPFAM" id="SSF88713">
    <property type="entry name" value="Glycoside hydrolase/deacetylase"/>
    <property type="match status" value="1"/>
</dbReference>
<reference evidence="1 2" key="1">
    <citation type="submission" date="2024-09" db="EMBL/GenBank/DDBJ databases">
        <authorList>
            <person name="Sun Q."/>
            <person name="Mori K."/>
        </authorList>
    </citation>
    <scope>NUCLEOTIDE SEQUENCE [LARGE SCALE GENOMIC DNA]</scope>
    <source>
        <strain evidence="1 2">CICC 11035S</strain>
    </source>
</reference>
<comment type="caution">
    <text evidence="1">The sequence shown here is derived from an EMBL/GenBank/DDBJ whole genome shotgun (WGS) entry which is preliminary data.</text>
</comment>
<dbReference type="CDD" id="cd10935">
    <property type="entry name" value="CE4_WalW"/>
    <property type="match status" value="1"/>
</dbReference>
<sequence>MPGPNILIPPGPDATARFSEGFGPRFIVTVDTEEEFDWDAPLRRDGHSTATVSALRQFQHFCEGFGVKPIYLIDYPVADSPHAPKAIGDAVAAGRAEIGVQLHPWVSPPFDEEVNEFNSFAGNLPFELEREKFARLHARIVAAFGTPPRIYRAGRYGLGPRTAEILADFGIAIDSSVRARFDYSSTGGPNYREHPLKPYWIDAQRRLLELPLTTVYWGPLRQMGNVIYPHLWRTPQMRGVLARAGLLERIALTPEGISTEEALRGVDIALDDGLPLLVFSFHSPSLAPGHTPYVQTEADLEGLYDWWRQLFAHLERRGVRPTSVAEIMDSVALAPSDTPS</sequence>
<dbReference type="RefSeq" id="WP_267219285.1">
    <property type="nucleotide sequence ID" value="NZ_JAPCWC010000003.1"/>
</dbReference>
<dbReference type="InterPro" id="IPR011330">
    <property type="entry name" value="Glyco_hydro/deAcase_b/a-brl"/>
</dbReference>
<dbReference type="Proteomes" id="UP001589858">
    <property type="component" value="Unassembled WGS sequence"/>
</dbReference>
<name>A0ABV6SCE9_9SPHN</name>
<dbReference type="Gene3D" id="3.20.20.370">
    <property type="entry name" value="Glycoside hydrolase/deacetylase"/>
    <property type="match status" value="1"/>
</dbReference>
<evidence type="ECO:0000313" key="1">
    <source>
        <dbReference type="EMBL" id="MFC0686945.1"/>
    </source>
</evidence>
<gene>
    <name evidence="1" type="ORF">ACFFF8_20380</name>
</gene>
<protein>
    <submittedName>
        <fullName evidence="1">Polysaccharide deacetylase family protein</fullName>
    </submittedName>
</protein>
<proteinExistence type="predicted"/>
<accession>A0ABV6SCE9</accession>
<dbReference type="EMBL" id="JBHLTM010000079">
    <property type="protein sequence ID" value="MFC0686945.1"/>
    <property type="molecule type" value="Genomic_DNA"/>
</dbReference>
<keyword evidence="2" id="KW-1185">Reference proteome</keyword>
<evidence type="ECO:0000313" key="2">
    <source>
        <dbReference type="Proteomes" id="UP001589858"/>
    </source>
</evidence>